<dbReference type="InterPro" id="IPR015943">
    <property type="entry name" value="WD40/YVTN_repeat-like_dom_sf"/>
</dbReference>
<dbReference type="GO" id="GO:0043021">
    <property type="term" value="F:ribonucleoprotein complex binding"/>
    <property type="evidence" value="ECO:0007669"/>
    <property type="project" value="UniProtKB-UniRule"/>
</dbReference>
<dbReference type="PRINTS" id="PR00320">
    <property type="entry name" value="GPROTEINBRPT"/>
</dbReference>
<reference evidence="2 3" key="1">
    <citation type="submission" date="2020-02" db="EMBL/GenBank/DDBJ databases">
        <authorList>
            <person name="Ferguson B K."/>
        </authorList>
    </citation>
    <scope>NUCLEOTIDE SEQUENCE [LARGE SCALE GENOMIC DNA]</scope>
</reference>
<keyword evidence="1" id="KW-0690">Ribosome biogenesis</keyword>
<sequence>MKMESQPNQLQIRFVTKQDRYSVPDNPFAVPSSIVVKELNALLRSLIDESPGQRIAAEFDFIAGGELVVRPLGDHLARLGVSAESVVDVEYLERRPPPEALDCLIHDDWVSSVDVCRRAIVTGCYDNTAHLWTTTGEHKCSVSGHSGPIKAVVWAGEKFVTGSHDETCMVWEWDTEENTVRCTDICRGHTQSVECLSVSPDGGRFASGGWDKFLKIWPLDDDGESGRKKARGSSATKAPRVTLKGHKECVTGVCWIDDVQIATCSMDHTIRIWDAEMNSSVREIGSAKSFLGVDFSPSSGLLATGAADRLVRLYDPRSGEGQVVKVTLSSHTAWVPSVKWSAGRDTLLVSGSYDRSVKMWDLRSPTVPLYEMEGHEEKVLCTDWSLPDLIVSGSADNTLRVFRV</sequence>
<protein>
    <recommendedName>
        <fullName evidence="1">Ribosome biogenesis protein WDR12 homolog</fullName>
    </recommendedName>
</protein>
<dbReference type="PROSITE" id="PS00678">
    <property type="entry name" value="WD_REPEATS_1"/>
    <property type="match status" value="1"/>
</dbReference>
<dbReference type="GO" id="GO:0030687">
    <property type="term" value="C:preribosome, large subunit precursor"/>
    <property type="evidence" value="ECO:0007669"/>
    <property type="project" value="UniProtKB-UniRule"/>
</dbReference>
<dbReference type="EMBL" id="CADCXU010006435">
    <property type="protein sequence ID" value="CAA9997992.1"/>
    <property type="molecule type" value="Genomic_DNA"/>
</dbReference>
<name>A0A6H5G808_9HEMI</name>
<dbReference type="InterPro" id="IPR020472">
    <property type="entry name" value="WD40_PAC1"/>
</dbReference>
<comment type="subcellular location">
    <subcellularLocation>
        <location evidence="1">Nucleus</location>
        <location evidence="1">Nucleolus</location>
    </subcellularLocation>
    <subcellularLocation>
        <location evidence="1">Nucleus</location>
        <location evidence="1">Nucleoplasm</location>
    </subcellularLocation>
</comment>
<dbReference type="AlphaFoldDB" id="A0A6H5G808"/>
<dbReference type="InterPro" id="IPR001680">
    <property type="entry name" value="WD40_rpt"/>
</dbReference>
<dbReference type="GO" id="GO:0005730">
    <property type="term" value="C:nucleolus"/>
    <property type="evidence" value="ECO:0007669"/>
    <property type="project" value="UniProtKB-SubCell"/>
</dbReference>
<dbReference type="InterPro" id="IPR012972">
    <property type="entry name" value="NLE"/>
</dbReference>
<dbReference type="InterPro" id="IPR019775">
    <property type="entry name" value="WD40_repeat_CS"/>
</dbReference>
<dbReference type="Pfam" id="PF00400">
    <property type="entry name" value="WD40"/>
    <property type="match status" value="6"/>
</dbReference>
<dbReference type="GO" id="GO:0005654">
    <property type="term" value="C:nucleoplasm"/>
    <property type="evidence" value="ECO:0007669"/>
    <property type="project" value="UniProtKB-SubCell"/>
</dbReference>
<dbReference type="PANTHER" id="PTHR19855:SF11">
    <property type="entry name" value="RIBOSOME BIOGENESIS PROTEIN WDR12"/>
    <property type="match status" value="1"/>
</dbReference>
<dbReference type="Gene3D" id="2.130.10.10">
    <property type="entry name" value="YVTN repeat-like/Quinoprotein amine dehydrogenase"/>
    <property type="match status" value="3"/>
</dbReference>
<dbReference type="GO" id="GO:0000466">
    <property type="term" value="P:maturation of 5.8S rRNA from tricistronic rRNA transcript (SSU-rRNA, 5.8S rRNA, LSU-rRNA)"/>
    <property type="evidence" value="ECO:0007669"/>
    <property type="project" value="UniProtKB-UniRule"/>
</dbReference>
<keyword evidence="1" id="KW-0698">rRNA processing</keyword>
<dbReference type="CDD" id="cd00200">
    <property type="entry name" value="WD40"/>
    <property type="match status" value="1"/>
</dbReference>
<keyword evidence="1" id="KW-0539">Nucleus</keyword>
<dbReference type="SUPFAM" id="SSF50978">
    <property type="entry name" value="WD40 repeat-like"/>
    <property type="match status" value="1"/>
</dbReference>
<comment type="function">
    <text evidence="1">Required for maturation of ribosomal RNAs and formation of the large ribosomal subunit.</text>
</comment>
<comment type="similarity">
    <text evidence="1">Belongs to the WD repeat WDR12/YTM1 family.</text>
</comment>
<proteinExistence type="inferred from homology"/>
<dbReference type="OrthoDB" id="10251381at2759"/>
<gene>
    <name evidence="2" type="ORF">NTEN_LOCUS4286</name>
</gene>
<evidence type="ECO:0000313" key="2">
    <source>
        <dbReference type="EMBL" id="CAA9997992.1"/>
    </source>
</evidence>
<dbReference type="Proteomes" id="UP000479000">
    <property type="component" value="Unassembled WGS sequence"/>
</dbReference>
<dbReference type="PROSITE" id="PS50082">
    <property type="entry name" value="WD_REPEATS_2"/>
    <property type="match status" value="6"/>
</dbReference>
<organism evidence="2 3">
    <name type="scientific">Nesidiocoris tenuis</name>
    <dbReference type="NCBI Taxonomy" id="355587"/>
    <lineage>
        <taxon>Eukaryota</taxon>
        <taxon>Metazoa</taxon>
        <taxon>Ecdysozoa</taxon>
        <taxon>Arthropoda</taxon>
        <taxon>Hexapoda</taxon>
        <taxon>Insecta</taxon>
        <taxon>Pterygota</taxon>
        <taxon>Neoptera</taxon>
        <taxon>Paraneoptera</taxon>
        <taxon>Hemiptera</taxon>
        <taxon>Heteroptera</taxon>
        <taxon>Panheteroptera</taxon>
        <taxon>Cimicomorpha</taxon>
        <taxon>Miridae</taxon>
        <taxon>Dicyphina</taxon>
        <taxon>Nesidiocoris</taxon>
    </lineage>
</organism>
<dbReference type="InterPro" id="IPR036322">
    <property type="entry name" value="WD40_repeat_dom_sf"/>
</dbReference>
<keyword evidence="3" id="KW-1185">Reference proteome</keyword>
<evidence type="ECO:0000256" key="1">
    <source>
        <dbReference type="HAMAP-Rule" id="MF_03029"/>
    </source>
</evidence>
<dbReference type="Pfam" id="PF08154">
    <property type="entry name" value="NLE"/>
    <property type="match status" value="1"/>
</dbReference>
<dbReference type="PROSITE" id="PS50294">
    <property type="entry name" value="WD_REPEATS_REGION"/>
    <property type="match status" value="4"/>
</dbReference>
<dbReference type="PANTHER" id="PTHR19855">
    <property type="entry name" value="WD40 REPEAT PROTEIN 12, 37"/>
    <property type="match status" value="1"/>
</dbReference>
<evidence type="ECO:0000313" key="3">
    <source>
        <dbReference type="Proteomes" id="UP000479000"/>
    </source>
</evidence>
<accession>A0A6H5G808</accession>
<dbReference type="InterPro" id="IPR028599">
    <property type="entry name" value="WDR12/Ytm1"/>
</dbReference>
<dbReference type="SMART" id="SM00320">
    <property type="entry name" value="WD40"/>
    <property type="match status" value="7"/>
</dbReference>
<dbReference type="GO" id="GO:0000463">
    <property type="term" value="P:maturation of LSU-rRNA from tricistronic rRNA transcript (SSU-rRNA, 5.8S rRNA, LSU-rRNA)"/>
    <property type="evidence" value="ECO:0007669"/>
    <property type="project" value="UniProtKB-UniRule"/>
</dbReference>
<dbReference type="HAMAP" id="MF_03029">
    <property type="entry name" value="WDR12"/>
    <property type="match status" value="1"/>
</dbReference>